<dbReference type="VEuPathDB" id="FungiDB:CJJ09_003242"/>
<gene>
    <name evidence="4" type="ORF">QG37_00434</name>
</gene>
<dbReference type="Gene3D" id="3.40.50.720">
    <property type="entry name" value="NAD(P)-binding Rossmann-like Domain"/>
    <property type="match status" value="1"/>
</dbReference>
<dbReference type="PRINTS" id="PR00081">
    <property type="entry name" value="GDHRDH"/>
</dbReference>
<dbReference type="PANTHER" id="PTHR42760">
    <property type="entry name" value="SHORT-CHAIN DEHYDROGENASES/REDUCTASES FAMILY MEMBER"/>
    <property type="match status" value="1"/>
</dbReference>
<dbReference type="GO" id="GO:0048038">
    <property type="term" value="F:quinone binding"/>
    <property type="evidence" value="ECO:0007669"/>
    <property type="project" value="TreeGrafter"/>
</dbReference>
<reference evidence="5" key="1">
    <citation type="journal article" date="2015" name="BMC Genomics">
        <title>Draft genome of a commonly misdiagnosed multidrug resistant pathogen Candida auris.</title>
        <authorList>
            <person name="Chatterjee S."/>
            <person name="Alampalli S.V."/>
            <person name="Nageshan R.K."/>
            <person name="Chettiar S.T."/>
            <person name="Joshi S."/>
            <person name="Tatu U.S."/>
        </authorList>
    </citation>
    <scope>NUCLEOTIDE SEQUENCE [LARGE SCALE GENOMIC DNA]</scope>
    <source>
        <strain evidence="5">6684</strain>
    </source>
</reference>
<dbReference type="Pfam" id="PF00106">
    <property type="entry name" value="adh_short"/>
    <property type="match status" value="1"/>
</dbReference>
<evidence type="ECO:0000256" key="3">
    <source>
        <dbReference type="RuleBase" id="RU000363"/>
    </source>
</evidence>
<dbReference type="GO" id="GO:0016616">
    <property type="term" value="F:oxidoreductase activity, acting on the CH-OH group of donors, NAD or NADP as acceptor"/>
    <property type="evidence" value="ECO:0007669"/>
    <property type="project" value="TreeGrafter"/>
</dbReference>
<name>A0A0L0P8D1_CANAR</name>
<dbReference type="EMBL" id="LGST01000003">
    <property type="protein sequence ID" value="KNE02618.1"/>
    <property type="molecule type" value="Genomic_DNA"/>
</dbReference>
<evidence type="ECO:0000256" key="2">
    <source>
        <dbReference type="ARBA" id="ARBA00023002"/>
    </source>
</evidence>
<dbReference type="VEuPathDB" id="FungiDB:CJI97_001624"/>
<dbReference type="VEuPathDB" id="FungiDB:QG37_00434"/>
<comment type="similarity">
    <text evidence="1 3">Belongs to the short-chain dehydrogenases/reductases (SDR) family.</text>
</comment>
<evidence type="ECO:0000313" key="5">
    <source>
        <dbReference type="Proteomes" id="UP000037122"/>
    </source>
</evidence>
<dbReference type="PRINTS" id="PR00080">
    <property type="entry name" value="SDRFAMILY"/>
</dbReference>
<dbReference type="AlphaFoldDB" id="A0A0L0P8D1"/>
<sequence>MLAGRRAIVTGASRGIGLSISKSLAELGASVTMLARNSDALYDNVKTLATPEKQEHKFVSYDLAALARGQEPENHGFLLEAFNESSILVNCAGTTANTLLARAPQQSIVDTISTNLIAPIVLSKLAIKPFTKISKLQDQKPVIVNVASVLSFTGITSPGTTVYAALKAGLLGFTKSLASELRGSIRVNAVLPALVKETDMGKTAPAGNNFPVIKMEDAVNNTVELITDESLNGKLLIADGKGPRFLETSPNK</sequence>
<dbReference type="InterPro" id="IPR036291">
    <property type="entry name" value="NAD(P)-bd_dom_sf"/>
</dbReference>
<dbReference type="CDD" id="cd05233">
    <property type="entry name" value="SDR_c"/>
    <property type="match status" value="1"/>
</dbReference>
<comment type="caution">
    <text evidence="4">The sequence shown here is derived from an EMBL/GenBank/DDBJ whole genome shotgun (WGS) entry which is preliminary data.</text>
</comment>
<accession>A0A0L0P8D1</accession>
<dbReference type="VEuPathDB" id="FungiDB:B9J08_002157"/>
<keyword evidence="2" id="KW-0560">Oxidoreductase</keyword>
<evidence type="ECO:0008006" key="6">
    <source>
        <dbReference type="Google" id="ProtNLM"/>
    </source>
</evidence>
<evidence type="ECO:0000313" key="4">
    <source>
        <dbReference type="EMBL" id="KNE02618.1"/>
    </source>
</evidence>
<dbReference type="VEuPathDB" id="FungiDB:CJJ07_003850"/>
<dbReference type="Proteomes" id="UP000037122">
    <property type="component" value="Unassembled WGS sequence"/>
</dbReference>
<proteinExistence type="inferred from homology"/>
<dbReference type="InterPro" id="IPR002347">
    <property type="entry name" value="SDR_fam"/>
</dbReference>
<organism evidence="4 5">
    <name type="scientific">Candidozyma auris</name>
    <name type="common">Yeast</name>
    <name type="synonym">Candida auris</name>
    <dbReference type="NCBI Taxonomy" id="498019"/>
    <lineage>
        <taxon>Eukaryota</taxon>
        <taxon>Fungi</taxon>
        <taxon>Dikarya</taxon>
        <taxon>Ascomycota</taxon>
        <taxon>Saccharomycotina</taxon>
        <taxon>Pichiomycetes</taxon>
        <taxon>Metschnikowiaceae</taxon>
        <taxon>Candidozyma</taxon>
    </lineage>
</organism>
<protein>
    <recommendedName>
        <fullName evidence="6">3-oxoacyl-[acyl-carrier-protein] reductase</fullName>
    </recommendedName>
</protein>
<evidence type="ECO:0000256" key="1">
    <source>
        <dbReference type="ARBA" id="ARBA00006484"/>
    </source>
</evidence>
<dbReference type="GO" id="GO:0006633">
    <property type="term" value="P:fatty acid biosynthetic process"/>
    <property type="evidence" value="ECO:0007669"/>
    <property type="project" value="TreeGrafter"/>
</dbReference>
<dbReference type="VEuPathDB" id="FungiDB:CJI96_0002831"/>
<dbReference type="PANTHER" id="PTHR42760:SF133">
    <property type="entry name" value="3-OXOACYL-[ACYL-CARRIER-PROTEIN] REDUCTASE"/>
    <property type="match status" value="1"/>
</dbReference>
<dbReference type="SUPFAM" id="SSF51735">
    <property type="entry name" value="NAD(P)-binding Rossmann-fold domains"/>
    <property type="match status" value="1"/>
</dbReference>